<gene>
    <name evidence="2" type="ORF">P7K49_003018</name>
</gene>
<sequence length="109" mass="11458">MKTEELIQHQHSPSQTPEPCILPEEGWGLLAILVEEPMLHLFPALEQPGGLIVPWAMTTPLPDNVAPHGPGLWSQPPGKTASAVVSAATCLLHGGSSVMASLKAKAGRV</sequence>
<organism evidence="2 3">
    <name type="scientific">Saguinus oedipus</name>
    <name type="common">Cotton-top tamarin</name>
    <name type="synonym">Oedipomidas oedipus</name>
    <dbReference type="NCBI Taxonomy" id="9490"/>
    <lineage>
        <taxon>Eukaryota</taxon>
        <taxon>Metazoa</taxon>
        <taxon>Chordata</taxon>
        <taxon>Craniata</taxon>
        <taxon>Vertebrata</taxon>
        <taxon>Euteleostomi</taxon>
        <taxon>Mammalia</taxon>
        <taxon>Eutheria</taxon>
        <taxon>Euarchontoglires</taxon>
        <taxon>Primates</taxon>
        <taxon>Haplorrhini</taxon>
        <taxon>Platyrrhini</taxon>
        <taxon>Cebidae</taxon>
        <taxon>Callitrichinae</taxon>
        <taxon>Saguinus</taxon>
    </lineage>
</organism>
<comment type="caution">
    <text evidence="2">The sequence shown here is derived from an EMBL/GenBank/DDBJ whole genome shotgun (WGS) entry which is preliminary data.</text>
</comment>
<reference evidence="2 3" key="1">
    <citation type="submission" date="2023-05" db="EMBL/GenBank/DDBJ databases">
        <title>B98-5 Cell Line De Novo Hybrid Assembly: An Optical Mapping Approach.</title>
        <authorList>
            <person name="Kananen K."/>
            <person name="Auerbach J.A."/>
            <person name="Kautto E."/>
            <person name="Blachly J.S."/>
        </authorList>
    </citation>
    <scope>NUCLEOTIDE SEQUENCE [LARGE SCALE GENOMIC DNA]</scope>
    <source>
        <strain evidence="2">B95-8</strain>
        <tissue evidence="2">Cell line</tissue>
    </source>
</reference>
<dbReference type="EMBL" id="JASSZA010000001">
    <property type="protein sequence ID" value="KAK2121632.1"/>
    <property type="molecule type" value="Genomic_DNA"/>
</dbReference>
<keyword evidence="3" id="KW-1185">Reference proteome</keyword>
<name>A0ABQ9WIZ8_SAGOE</name>
<evidence type="ECO:0000313" key="2">
    <source>
        <dbReference type="EMBL" id="KAK2121632.1"/>
    </source>
</evidence>
<proteinExistence type="predicted"/>
<dbReference type="Proteomes" id="UP001266305">
    <property type="component" value="Unassembled WGS sequence"/>
</dbReference>
<feature type="non-terminal residue" evidence="2">
    <location>
        <position position="109"/>
    </location>
</feature>
<accession>A0ABQ9WIZ8</accession>
<evidence type="ECO:0000256" key="1">
    <source>
        <dbReference type="SAM" id="MobiDB-lite"/>
    </source>
</evidence>
<protein>
    <submittedName>
        <fullName evidence="2">Uncharacterized protein</fullName>
    </submittedName>
</protein>
<evidence type="ECO:0000313" key="3">
    <source>
        <dbReference type="Proteomes" id="UP001266305"/>
    </source>
</evidence>
<feature type="region of interest" description="Disordered" evidence="1">
    <location>
        <begin position="1"/>
        <end position="20"/>
    </location>
</feature>